<dbReference type="EMBL" id="MAEL01000032">
    <property type="protein sequence ID" value="KAF1304437.1"/>
    <property type="molecule type" value="Genomic_DNA"/>
</dbReference>
<sequence>MSDELQKHLDKSLYGAPLVKPDEQRKYLGTFRERCYLSMTIAQMKKPSNKKLLAKHVADYSNSSILLNGQLPENVQTSYIQLATQTGIPFTIIDQATDSPDSIGLLVVAKTAVNEQTIDIEEKFAPSAPSPSSDIQEKKSFWHKLFH</sequence>
<dbReference type="RefSeq" id="WP_161901771.1">
    <property type="nucleotide sequence ID" value="NZ_MAEL01000032.1"/>
</dbReference>
<dbReference type="InterPro" id="IPR029064">
    <property type="entry name" value="Ribosomal_eL30-like_sf"/>
</dbReference>
<reference evidence="1 2" key="1">
    <citation type="submission" date="2016-06" db="EMBL/GenBank/DDBJ databases">
        <title>Four novel species of enterococci isolated from chicken manure.</title>
        <authorList>
            <person name="Van Tyne D."/>
        </authorList>
    </citation>
    <scope>NUCLEOTIDE SEQUENCE [LARGE SCALE GENOMIC DNA]</scope>
    <source>
        <strain evidence="1 2">CU12B</strain>
    </source>
</reference>
<comment type="caution">
    <text evidence="1">The sequence shown here is derived from an EMBL/GenBank/DDBJ whole genome shotgun (WGS) entry which is preliminary data.</text>
</comment>
<name>A0ABQ6Z0C9_9ENTE</name>
<dbReference type="InterPro" id="IPR012543">
    <property type="entry name" value="DUF1694"/>
</dbReference>
<dbReference type="PIRSF" id="PIRSF034303">
    <property type="entry name" value="DUF1694"/>
    <property type="match status" value="1"/>
</dbReference>
<dbReference type="Proteomes" id="UP000782705">
    <property type="component" value="Unassembled WGS sequence"/>
</dbReference>
<dbReference type="Pfam" id="PF07997">
    <property type="entry name" value="DUF1694"/>
    <property type="match status" value="1"/>
</dbReference>
<proteinExistence type="predicted"/>
<organism evidence="1 2">
    <name type="scientific">Candidatus Enterococcus willemsii</name>
    <dbReference type="NCBI Taxonomy" id="1857215"/>
    <lineage>
        <taxon>Bacteria</taxon>
        <taxon>Bacillati</taxon>
        <taxon>Bacillota</taxon>
        <taxon>Bacilli</taxon>
        <taxon>Lactobacillales</taxon>
        <taxon>Enterococcaceae</taxon>
        <taxon>Enterococcus</taxon>
    </lineage>
</organism>
<dbReference type="SUPFAM" id="SSF160515">
    <property type="entry name" value="YueI-like"/>
    <property type="match status" value="1"/>
</dbReference>
<dbReference type="Gene3D" id="3.30.1330.30">
    <property type="match status" value="1"/>
</dbReference>
<evidence type="ECO:0000313" key="2">
    <source>
        <dbReference type="Proteomes" id="UP000782705"/>
    </source>
</evidence>
<protein>
    <recommendedName>
        <fullName evidence="3">DUF1694 domain-containing protein</fullName>
    </recommendedName>
</protein>
<gene>
    <name evidence="1" type="ORF">BAU17_06980</name>
</gene>
<evidence type="ECO:0008006" key="3">
    <source>
        <dbReference type="Google" id="ProtNLM"/>
    </source>
</evidence>
<accession>A0ABQ6Z0C9</accession>
<evidence type="ECO:0000313" key="1">
    <source>
        <dbReference type="EMBL" id="KAF1304437.1"/>
    </source>
</evidence>
<keyword evidence="2" id="KW-1185">Reference proteome</keyword>